<reference evidence="1 2" key="1">
    <citation type="submission" date="2008-07" db="EMBL/GenBank/DDBJ databases">
        <authorList>
            <person name="Tandeau de Marsac N."/>
            <person name="Ferriera S."/>
            <person name="Johnson J."/>
            <person name="Kravitz S."/>
            <person name="Beeson K."/>
            <person name="Sutton G."/>
            <person name="Rogers Y.-H."/>
            <person name="Friedman R."/>
            <person name="Frazier M."/>
            <person name="Venter J.C."/>
        </authorList>
    </citation>
    <scope>NUCLEOTIDE SEQUENCE [LARGE SCALE GENOMIC DNA]</scope>
    <source>
        <strain evidence="1 2">PCC 7420</strain>
    </source>
</reference>
<keyword evidence="2" id="KW-1185">Reference proteome</keyword>
<protein>
    <submittedName>
        <fullName evidence="1">Uncharacterized protein</fullName>
    </submittedName>
</protein>
<proteinExistence type="predicted"/>
<dbReference type="RefSeq" id="WP_006106110.1">
    <property type="nucleotide sequence ID" value="NZ_DS989877.1"/>
</dbReference>
<gene>
    <name evidence="1" type="ORF">MC7420_6614</name>
</gene>
<name>B4W429_9CYAN</name>
<dbReference type="Proteomes" id="UP000003835">
    <property type="component" value="Unassembled WGS sequence"/>
</dbReference>
<dbReference type="AlphaFoldDB" id="B4W429"/>
<accession>B4W429</accession>
<evidence type="ECO:0000313" key="1">
    <source>
        <dbReference type="EMBL" id="EDX71014.1"/>
    </source>
</evidence>
<organism evidence="1 2">
    <name type="scientific">Coleofasciculus chthonoplastes PCC 7420</name>
    <dbReference type="NCBI Taxonomy" id="118168"/>
    <lineage>
        <taxon>Bacteria</taxon>
        <taxon>Bacillati</taxon>
        <taxon>Cyanobacteriota</taxon>
        <taxon>Cyanophyceae</taxon>
        <taxon>Coleofasciculales</taxon>
        <taxon>Coleofasciculaceae</taxon>
        <taxon>Coleofasciculus</taxon>
    </lineage>
</organism>
<dbReference type="HOGENOM" id="CLU_3249961_0_0_3"/>
<evidence type="ECO:0000313" key="2">
    <source>
        <dbReference type="Proteomes" id="UP000003835"/>
    </source>
</evidence>
<dbReference type="EMBL" id="DS989877">
    <property type="protein sequence ID" value="EDX71014.1"/>
    <property type="molecule type" value="Genomic_DNA"/>
</dbReference>
<sequence>MGNVHLNILCGSSVQKGDEYRGFWWVTVDSELKDWFGQLIST</sequence>